<keyword evidence="4" id="KW-0256">Endoplasmic reticulum</keyword>
<accession>A0A9W9LIZ3</accession>
<evidence type="ECO:0000256" key="4">
    <source>
        <dbReference type="RuleBase" id="RU367091"/>
    </source>
</evidence>
<dbReference type="Gene3D" id="1.25.40.10">
    <property type="entry name" value="Tetratricopeptide repeat domain"/>
    <property type="match status" value="1"/>
</dbReference>
<evidence type="ECO:0000313" key="6">
    <source>
        <dbReference type="EMBL" id="KAJ5157572.1"/>
    </source>
</evidence>
<dbReference type="AlphaFoldDB" id="A0A9W9LIZ3"/>
<organism evidence="6 7">
    <name type="scientific">Penicillium canariense</name>
    <dbReference type="NCBI Taxonomy" id="189055"/>
    <lineage>
        <taxon>Eukaryota</taxon>
        <taxon>Fungi</taxon>
        <taxon>Dikarya</taxon>
        <taxon>Ascomycota</taxon>
        <taxon>Pezizomycotina</taxon>
        <taxon>Eurotiomycetes</taxon>
        <taxon>Eurotiomycetidae</taxon>
        <taxon>Eurotiales</taxon>
        <taxon>Aspergillaceae</taxon>
        <taxon>Penicillium</taxon>
    </lineage>
</organism>
<reference evidence="6" key="2">
    <citation type="journal article" date="2023" name="IMA Fungus">
        <title>Comparative genomic study of the Penicillium genus elucidates a diverse pangenome and 15 lateral gene transfer events.</title>
        <authorList>
            <person name="Petersen C."/>
            <person name="Sorensen T."/>
            <person name="Nielsen M.R."/>
            <person name="Sondergaard T.E."/>
            <person name="Sorensen J.L."/>
            <person name="Fitzpatrick D.A."/>
            <person name="Frisvad J.C."/>
            <person name="Nielsen K.L."/>
        </authorList>
    </citation>
    <scope>NUCLEOTIDE SEQUENCE</scope>
    <source>
        <strain evidence="6">IBT 26290</strain>
    </source>
</reference>
<sequence>MGTPTDAEANGSDVISALRLSQRAPEILGHGPASNAYAASSTSAPDTAEEYGRIEQLLLACLRTGDDQSAQACLDRLSHRFGPSNERVMGLRGLYQEAIAKDQLALEKCLVEYETILSENPVNVPIMKRRVALLRSLRRPFDAITALVQLLDAIPTDAEAWGELADLYQSQGLGSQAIFSLEEALLVAPNSWNIHARLGELLYVCSSSSDGDAARLAGKSVQHFCRSIELCDDYLRGFYGLILATSRMLDHKYAAESPSDPAVPSRKTIHHLQSFALGRLENIIQSRSVDDQHWASSRSDLIAAKELLNRFAQSK</sequence>
<gene>
    <name evidence="6" type="ORF">N7482_008672</name>
</gene>
<evidence type="ECO:0000256" key="3">
    <source>
        <dbReference type="PROSITE-ProRule" id="PRU00339"/>
    </source>
</evidence>
<dbReference type="OrthoDB" id="124397at2759"/>
<keyword evidence="4" id="KW-0472">Membrane</keyword>
<evidence type="ECO:0000256" key="2">
    <source>
        <dbReference type="ARBA" id="ARBA00022803"/>
    </source>
</evidence>
<dbReference type="SUPFAM" id="SSF48452">
    <property type="entry name" value="TPR-like"/>
    <property type="match status" value="1"/>
</dbReference>
<proteinExistence type="inferred from homology"/>
<dbReference type="GO" id="GO:0072546">
    <property type="term" value="C:EMC complex"/>
    <property type="evidence" value="ECO:0007669"/>
    <property type="project" value="UniProtKB-UniRule"/>
</dbReference>
<comment type="subunit">
    <text evidence="4">Component of the ER membrane protein complex (EMC).</text>
</comment>
<evidence type="ECO:0000256" key="1">
    <source>
        <dbReference type="ARBA" id="ARBA00022737"/>
    </source>
</evidence>
<dbReference type="EMBL" id="JAPQKN010000006">
    <property type="protein sequence ID" value="KAJ5157572.1"/>
    <property type="molecule type" value="Genomic_DNA"/>
</dbReference>
<dbReference type="FunFam" id="1.25.40.10:FF:001208">
    <property type="entry name" value="Tetratricopeptide repeat domain-containing protein"/>
    <property type="match status" value="1"/>
</dbReference>
<keyword evidence="2 3" id="KW-0802">TPR repeat</keyword>
<dbReference type="Proteomes" id="UP001149163">
    <property type="component" value="Unassembled WGS sequence"/>
</dbReference>
<dbReference type="RefSeq" id="XP_056540561.1">
    <property type="nucleotide sequence ID" value="XM_056690796.1"/>
</dbReference>
<dbReference type="InterPro" id="IPR055217">
    <property type="entry name" value="TPR_EMC2"/>
</dbReference>
<comment type="subcellular location">
    <subcellularLocation>
        <location evidence="4">Endoplasmic reticulum membrane</location>
        <topology evidence="4">Peripheral membrane protein</topology>
        <orientation evidence="4">Cytoplasmic side</orientation>
    </subcellularLocation>
</comment>
<feature type="domain" description="EMC2 TPR-like" evidence="5">
    <location>
        <begin position="112"/>
        <end position="206"/>
    </location>
</feature>
<keyword evidence="1" id="KW-0677">Repeat</keyword>
<dbReference type="InterPro" id="IPR019734">
    <property type="entry name" value="TPR_rpt"/>
</dbReference>
<feature type="repeat" description="TPR" evidence="3">
    <location>
        <begin position="158"/>
        <end position="191"/>
    </location>
</feature>
<evidence type="ECO:0000259" key="5">
    <source>
        <dbReference type="Pfam" id="PF22890"/>
    </source>
</evidence>
<evidence type="ECO:0000313" key="7">
    <source>
        <dbReference type="Proteomes" id="UP001149163"/>
    </source>
</evidence>
<keyword evidence="7" id="KW-1185">Reference proteome</keyword>
<comment type="caution">
    <text evidence="6">The sequence shown here is derived from an EMBL/GenBank/DDBJ whole genome shotgun (WGS) entry which is preliminary data.</text>
</comment>
<comment type="similarity">
    <text evidence="4">Belongs to the EMC2 family.</text>
</comment>
<dbReference type="PANTHER" id="PTHR12760">
    <property type="entry name" value="TETRATRICOPEPTIDE REPEAT PROTEIN"/>
    <property type="match status" value="1"/>
</dbReference>
<dbReference type="InterPro" id="IPR039856">
    <property type="entry name" value="EMC2-like"/>
</dbReference>
<dbReference type="GeneID" id="81429972"/>
<name>A0A9W9LIZ3_9EURO</name>
<dbReference type="InterPro" id="IPR011990">
    <property type="entry name" value="TPR-like_helical_dom_sf"/>
</dbReference>
<dbReference type="Pfam" id="PF22890">
    <property type="entry name" value="TPR_EMC2"/>
    <property type="match status" value="1"/>
</dbReference>
<dbReference type="PROSITE" id="PS50005">
    <property type="entry name" value="TPR"/>
    <property type="match status" value="1"/>
</dbReference>
<protein>
    <recommendedName>
        <fullName evidence="4">ER membrane protein complex subunit 2</fullName>
    </recommendedName>
</protein>
<reference evidence="6" key="1">
    <citation type="submission" date="2022-11" db="EMBL/GenBank/DDBJ databases">
        <authorList>
            <person name="Petersen C."/>
        </authorList>
    </citation>
    <scope>NUCLEOTIDE SEQUENCE</scope>
    <source>
        <strain evidence="6">IBT 26290</strain>
    </source>
</reference>
<comment type="function">
    <text evidence="4">Part of the endoplasmic reticulum membrane protein complex (EMC) that enables the energy-independent insertion into endoplasmic reticulum membranes of newly synthesized membrane proteins.</text>
</comment>